<comment type="caution">
    <text evidence="1">The sequence shown here is derived from an EMBL/GenBank/DDBJ whole genome shotgun (WGS) entry which is preliminary data.</text>
</comment>
<sequence length="63" mass="6564">MNHEGLVDAVVALARAASDDLRPEQLLQRPVDVATEHLPVDGVGVVVNEGGLLRFVTPPPVGG</sequence>
<evidence type="ECO:0000313" key="2">
    <source>
        <dbReference type="Proteomes" id="UP000533269"/>
    </source>
</evidence>
<dbReference type="Proteomes" id="UP000533269">
    <property type="component" value="Unassembled WGS sequence"/>
</dbReference>
<name>A0A7W4THW2_KINRA</name>
<gene>
    <name evidence="1" type="ORF">FHR75_000003</name>
</gene>
<dbReference type="AlphaFoldDB" id="A0A7W4THW2"/>
<protein>
    <submittedName>
        <fullName evidence="1">Uncharacterized protein</fullName>
    </submittedName>
</protein>
<reference evidence="1 2" key="1">
    <citation type="submission" date="2020-08" db="EMBL/GenBank/DDBJ databases">
        <title>The Agave Microbiome: Exploring the role of microbial communities in plant adaptations to desert environments.</title>
        <authorList>
            <person name="Partida-Martinez L.P."/>
        </authorList>
    </citation>
    <scope>NUCLEOTIDE SEQUENCE [LARGE SCALE GENOMIC DNA]</scope>
    <source>
        <strain evidence="1 2">AS2.23</strain>
    </source>
</reference>
<proteinExistence type="predicted"/>
<accession>A0A7W4THW2</accession>
<reference evidence="1 2" key="2">
    <citation type="submission" date="2020-08" db="EMBL/GenBank/DDBJ databases">
        <authorList>
            <person name="Partida-Martinez L."/>
            <person name="Huntemann M."/>
            <person name="Clum A."/>
            <person name="Wang J."/>
            <person name="Palaniappan K."/>
            <person name="Ritter S."/>
            <person name="Chen I.-M."/>
            <person name="Stamatis D."/>
            <person name="Reddy T."/>
            <person name="O'Malley R."/>
            <person name="Daum C."/>
            <person name="Shapiro N."/>
            <person name="Ivanova N."/>
            <person name="Kyrpides N."/>
            <person name="Woyke T."/>
        </authorList>
    </citation>
    <scope>NUCLEOTIDE SEQUENCE [LARGE SCALE GENOMIC DNA]</scope>
    <source>
        <strain evidence="1 2">AS2.23</strain>
    </source>
</reference>
<dbReference type="RefSeq" id="WP_183389919.1">
    <property type="nucleotide sequence ID" value="NZ_JACHVY010000001.1"/>
</dbReference>
<evidence type="ECO:0000313" key="1">
    <source>
        <dbReference type="EMBL" id="MBB2899215.1"/>
    </source>
</evidence>
<organism evidence="1 2">
    <name type="scientific">Kineococcus radiotolerans</name>
    <dbReference type="NCBI Taxonomy" id="131568"/>
    <lineage>
        <taxon>Bacteria</taxon>
        <taxon>Bacillati</taxon>
        <taxon>Actinomycetota</taxon>
        <taxon>Actinomycetes</taxon>
        <taxon>Kineosporiales</taxon>
        <taxon>Kineosporiaceae</taxon>
        <taxon>Kineococcus</taxon>
    </lineage>
</organism>
<dbReference type="EMBL" id="JACHVY010000001">
    <property type="protein sequence ID" value="MBB2899215.1"/>
    <property type="molecule type" value="Genomic_DNA"/>
</dbReference>